<dbReference type="OMA" id="EIMFTNP"/>
<name>G7DY09_MIXOS</name>
<dbReference type="GO" id="GO:0005743">
    <property type="term" value="C:mitochondrial inner membrane"/>
    <property type="evidence" value="ECO:0007669"/>
    <property type="project" value="UniProtKB-SubCell"/>
</dbReference>
<dbReference type="OrthoDB" id="193467at2759"/>
<keyword evidence="3" id="KW-0808">Transferase</keyword>
<dbReference type="AlphaFoldDB" id="G7DY09"/>
<keyword evidence="6" id="KW-0443">Lipid metabolism</keyword>
<sequence length="290" mass="32463">MPERAYLSFFVKAISKAFLGTACRVHVNGLERFVSLVERKKGLITYSNHISVLDDPLTWGVMPLRNCLDKRTVRTTLGASDICFTNPLFTAFFSAGQTIETHRGAGIYQHAIDVAIEKLNAGHWLHIYPEGYVGQTSPTTGKLRRFKWGLARLLLEANHALPHEQGVEIVPIFIQGFEKVMPEERGFPRFLPRLGQRITITFGEPVTQLVRPLIELEDLSTGKVVKQITLQTTDSQEGSLAIEDRAGVRGRPRPPLYKREDPTLPDRRSKLVAVLQDALESLGARTLPEA</sequence>
<dbReference type="EMBL" id="BABT02000062">
    <property type="protein sequence ID" value="GAA95469.1"/>
    <property type="molecule type" value="Genomic_DNA"/>
</dbReference>
<evidence type="ECO:0000259" key="14">
    <source>
        <dbReference type="SMART" id="SM00563"/>
    </source>
</evidence>
<evidence type="ECO:0000256" key="12">
    <source>
        <dbReference type="RuleBase" id="RU365062"/>
    </source>
</evidence>
<comment type="similarity">
    <text evidence="2 12">Belongs to the taffazin family.</text>
</comment>
<comment type="caution">
    <text evidence="15">The sequence shown here is derived from an EMBL/GenBank/DDBJ whole genome shotgun (WGS) entry which is preliminary data.</text>
</comment>
<dbReference type="PRINTS" id="PR00979">
    <property type="entry name" value="TAFAZZIN"/>
</dbReference>
<comment type="subcellular location">
    <subcellularLocation>
        <location evidence="1">Mitochondrion inner membrane</location>
        <topology evidence="1">Peripheral membrane protein</topology>
        <orientation evidence="1">Intermembrane side</orientation>
    </subcellularLocation>
    <subcellularLocation>
        <location evidence="10">Mitochondrion outer membrane</location>
        <topology evidence="10">Peripheral membrane protein</topology>
        <orientation evidence="10">Intermembrane side</orientation>
    </subcellularLocation>
</comment>
<dbReference type="InterPro" id="IPR000872">
    <property type="entry name" value="Tafazzin"/>
</dbReference>
<dbReference type="Pfam" id="PF01553">
    <property type="entry name" value="Acyltransferase"/>
    <property type="match status" value="1"/>
</dbReference>
<dbReference type="STRING" id="764103.G7DY09"/>
<reference evidence="15 16" key="2">
    <citation type="journal article" date="2012" name="Open Biol.">
        <title>Characteristics of nucleosomes and linker DNA regions on the genome of the basidiomycete Mixia osmundae revealed by mono- and dinucleosome mapping.</title>
        <authorList>
            <person name="Nishida H."/>
            <person name="Kondo S."/>
            <person name="Matsumoto T."/>
            <person name="Suzuki Y."/>
            <person name="Yoshikawa H."/>
            <person name="Taylor T.D."/>
            <person name="Sugiyama J."/>
        </authorList>
    </citation>
    <scope>NUCLEOTIDE SEQUENCE [LARGE SCALE GENOMIC DNA]</scope>
    <source>
        <strain evidence="16">CBS 9802 / IAM 14324 / JCM 22182 / KY 12970</strain>
    </source>
</reference>
<accession>G7DY09</accession>
<evidence type="ECO:0000256" key="1">
    <source>
        <dbReference type="ARBA" id="ARBA00004137"/>
    </source>
</evidence>
<evidence type="ECO:0000256" key="3">
    <source>
        <dbReference type="ARBA" id="ARBA00022679"/>
    </source>
</evidence>
<evidence type="ECO:0000256" key="5">
    <source>
        <dbReference type="ARBA" id="ARBA00022792"/>
    </source>
</evidence>
<evidence type="ECO:0000256" key="9">
    <source>
        <dbReference type="ARBA" id="ARBA00023315"/>
    </source>
</evidence>
<evidence type="ECO:0000256" key="10">
    <source>
        <dbReference type="ARBA" id="ARBA00024323"/>
    </source>
</evidence>
<evidence type="ECO:0000313" key="16">
    <source>
        <dbReference type="Proteomes" id="UP000009131"/>
    </source>
</evidence>
<dbReference type="InParanoid" id="G7DY09"/>
<keyword evidence="9" id="KW-0012">Acyltransferase</keyword>
<dbReference type="InterPro" id="IPR002123">
    <property type="entry name" value="Plipid/glycerol_acylTrfase"/>
</dbReference>
<dbReference type="GO" id="GO:0005741">
    <property type="term" value="C:mitochondrial outer membrane"/>
    <property type="evidence" value="ECO:0007669"/>
    <property type="project" value="UniProtKB-SubCell"/>
</dbReference>
<feature type="region of interest" description="Disordered" evidence="13">
    <location>
        <begin position="236"/>
        <end position="264"/>
    </location>
</feature>
<gene>
    <name evidence="15" type="primary">Mo02123</name>
    <name evidence="15" type="ORF">E5Q_02123</name>
</gene>
<evidence type="ECO:0000256" key="11">
    <source>
        <dbReference type="ARBA" id="ARBA00047906"/>
    </source>
</evidence>
<organism evidence="15 16">
    <name type="scientific">Mixia osmundae (strain CBS 9802 / IAM 14324 / JCM 22182 / KY 12970)</name>
    <dbReference type="NCBI Taxonomy" id="764103"/>
    <lineage>
        <taxon>Eukaryota</taxon>
        <taxon>Fungi</taxon>
        <taxon>Dikarya</taxon>
        <taxon>Basidiomycota</taxon>
        <taxon>Pucciniomycotina</taxon>
        <taxon>Mixiomycetes</taxon>
        <taxon>Mixiales</taxon>
        <taxon>Mixiaceae</taxon>
        <taxon>Mixia</taxon>
    </lineage>
</organism>
<evidence type="ECO:0000256" key="8">
    <source>
        <dbReference type="ARBA" id="ARBA00023136"/>
    </source>
</evidence>
<dbReference type="PANTHER" id="PTHR12497">
    <property type="entry name" value="TAZ PROTEIN TAFAZZIN"/>
    <property type="match status" value="1"/>
</dbReference>
<comment type="catalytic activity">
    <reaction evidence="11">
        <text>1'-[1,2-diacyl-sn-glycero-3-phospho],3'-[1-acyl-sn-glycero-3-phospho]-glycerol + a 1,2-diacyl-sn-glycero-3-phosphocholine = a cardiolipin + a 1-acyl-sn-glycero-3-phosphocholine</text>
        <dbReference type="Rhea" id="RHEA:33731"/>
        <dbReference type="ChEBI" id="CHEBI:57643"/>
        <dbReference type="ChEBI" id="CHEBI:58168"/>
        <dbReference type="ChEBI" id="CHEBI:62237"/>
        <dbReference type="ChEBI" id="CHEBI:64743"/>
    </reaction>
    <physiologicalReaction direction="left-to-right" evidence="11">
        <dbReference type="Rhea" id="RHEA:33732"/>
    </physiologicalReaction>
    <physiologicalReaction direction="right-to-left" evidence="11">
        <dbReference type="Rhea" id="RHEA:33733"/>
    </physiologicalReaction>
</comment>
<evidence type="ECO:0000256" key="2">
    <source>
        <dbReference type="ARBA" id="ARBA00010524"/>
    </source>
</evidence>
<dbReference type="eggNOG" id="KOG2847">
    <property type="taxonomic scope" value="Eukaryota"/>
</dbReference>
<dbReference type="SMART" id="SM00563">
    <property type="entry name" value="PlsC"/>
    <property type="match status" value="1"/>
</dbReference>
<keyword evidence="16" id="KW-1185">Reference proteome</keyword>
<dbReference type="HOGENOM" id="CLU_046747_0_0_1"/>
<dbReference type="SUPFAM" id="SSF69593">
    <property type="entry name" value="Glycerol-3-phosphate (1)-acyltransferase"/>
    <property type="match status" value="1"/>
</dbReference>
<dbReference type="GO" id="GO:0035965">
    <property type="term" value="P:cardiolipin acyl-chain remodeling"/>
    <property type="evidence" value="ECO:0007669"/>
    <property type="project" value="TreeGrafter"/>
</dbReference>
<keyword evidence="8" id="KW-0472">Membrane</keyword>
<dbReference type="GO" id="GO:0007007">
    <property type="term" value="P:inner mitochondrial membrane organization"/>
    <property type="evidence" value="ECO:0007669"/>
    <property type="project" value="TreeGrafter"/>
</dbReference>
<keyword evidence="4" id="KW-1000">Mitochondrion outer membrane</keyword>
<evidence type="ECO:0000256" key="13">
    <source>
        <dbReference type="SAM" id="MobiDB-lite"/>
    </source>
</evidence>
<evidence type="ECO:0000256" key="4">
    <source>
        <dbReference type="ARBA" id="ARBA00022787"/>
    </source>
</evidence>
<dbReference type="RefSeq" id="XP_014569981.1">
    <property type="nucleotide sequence ID" value="XM_014714495.1"/>
</dbReference>
<keyword evidence="5" id="KW-0999">Mitochondrion inner membrane</keyword>
<keyword evidence="7" id="KW-0496">Mitochondrion</keyword>
<dbReference type="CDD" id="cd07989">
    <property type="entry name" value="LPLAT_AGPAT-like"/>
    <property type="match status" value="1"/>
</dbReference>
<evidence type="ECO:0000313" key="15">
    <source>
        <dbReference type="EMBL" id="GAA95469.1"/>
    </source>
</evidence>
<dbReference type="GO" id="GO:0047184">
    <property type="term" value="F:1-acylglycerophosphocholine O-acyltransferase activity"/>
    <property type="evidence" value="ECO:0007669"/>
    <property type="project" value="TreeGrafter"/>
</dbReference>
<reference evidence="15 16" key="1">
    <citation type="journal article" date="2011" name="J. Gen. Appl. Microbiol.">
        <title>Draft genome sequencing of the enigmatic basidiomycete Mixia osmundae.</title>
        <authorList>
            <person name="Nishida H."/>
            <person name="Nagatsuka Y."/>
            <person name="Sugiyama J."/>
        </authorList>
    </citation>
    <scope>NUCLEOTIDE SEQUENCE [LARGE SCALE GENOMIC DNA]</scope>
    <source>
        <strain evidence="16">CBS 9802 / IAM 14324 / JCM 22182 / KY 12970</strain>
    </source>
</reference>
<dbReference type="Proteomes" id="UP000009131">
    <property type="component" value="Unassembled WGS sequence"/>
</dbReference>
<evidence type="ECO:0000256" key="7">
    <source>
        <dbReference type="ARBA" id="ARBA00023128"/>
    </source>
</evidence>
<proteinExistence type="inferred from homology"/>
<feature type="domain" description="Phospholipid/glycerol acyltransferase" evidence="14">
    <location>
        <begin position="43"/>
        <end position="177"/>
    </location>
</feature>
<dbReference type="PANTHER" id="PTHR12497:SF0">
    <property type="entry name" value="TAFAZZIN"/>
    <property type="match status" value="1"/>
</dbReference>
<evidence type="ECO:0000256" key="6">
    <source>
        <dbReference type="ARBA" id="ARBA00023098"/>
    </source>
</evidence>
<protein>
    <recommendedName>
        <fullName evidence="12">Tafazzin family protein</fullName>
    </recommendedName>
</protein>